<evidence type="ECO:0000313" key="2">
    <source>
        <dbReference type="EMBL" id="KAF6361727.1"/>
    </source>
</evidence>
<organism evidence="2 3">
    <name type="scientific">Rhinolophus ferrumequinum</name>
    <name type="common">Greater horseshoe bat</name>
    <dbReference type="NCBI Taxonomy" id="59479"/>
    <lineage>
        <taxon>Eukaryota</taxon>
        <taxon>Metazoa</taxon>
        <taxon>Chordata</taxon>
        <taxon>Craniata</taxon>
        <taxon>Vertebrata</taxon>
        <taxon>Euteleostomi</taxon>
        <taxon>Mammalia</taxon>
        <taxon>Eutheria</taxon>
        <taxon>Laurasiatheria</taxon>
        <taxon>Chiroptera</taxon>
        <taxon>Yinpterochiroptera</taxon>
        <taxon>Rhinolophoidea</taxon>
        <taxon>Rhinolophidae</taxon>
        <taxon>Rhinolophinae</taxon>
        <taxon>Rhinolophus</taxon>
    </lineage>
</organism>
<protein>
    <submittedName>
        <fullName evidence="2">Uncharacterized protein</fullName>
    </submittedName>
</protein>
<accession>A0A7J7YI65</accession>
<gene>
    <name evidence="2" type="ORF">mRhiFer1_009953</name>
</gene>
<evidence type="ECO:0000256" key="1">
    <source>
        <dbReference type="SAM" id="MobiDB-lite"/>
    </source>
</evidence>
<evidence type="ECO:0000313" key="3">
    <source>
        <dbReference type="Proteomes" id="UP000585614"/>
    </source>
</evidence>
<feature type="compositionally biased region" description="Basic and acidic residues" evidence="1">
    <location>
        <begin position="145"/>
        <end position="154"/>
    </location>
</feature>
<dbReference type="AlphaFoldDB" id="A0A7J7YI65"/>
<reference evidence="2 3" key="1">
    <citation type="journal article" date="2020" name="Nature">
        <title>Six reference-quality genomes reveal evolution of bat adaptations.</title>
        <authorList>
            <person name="Jebb D."/>
            <person name="Huang Z."/>
            <person name="Pippel M."/>
            <person name="Hughes G.M."/>
            <person name="Lavrichenko K."/>
            <person name="Devanna P."/>
            <person name="Winkler S."/>
            <person name="Jermiin L.S."/>
            <person name="Skirmuntt E.C."/>
            <person name="Katzourakis A."/>
            <person name="Burkitt-Gray L."/>
            <person name="Ray D.A."/>
            <person name="Sullivan K.A.M."/>
            <person name="Roscito J.G."/>
            <person name="Kirilenko B.M."/>
            <person name="Davalos L.M."/>
            <person name="Corthals A.P."/>
            <person name="Power M.L."/>
            <person name="Jones G."/>
            <person name="Ransome R.D."/>
            <person name="Dechmann D.K.N."/>
            <person name="Locatelli A.G."/>
            <person name="Puechmaille S.J."/>
            <person name="Fedrigo O."/>
            <person name="Jarvis E.D."/>
            <person name="Hiller M."/>
            <person name="Vernes S.C."/>
            <person name="Myers E.W."/>
            <person name="Teeling E.C."/>
        </authorList>
    </citation>
    <scope>NUCLEOTIDE SEQUENCE [LARGE SCALE GENOMIC DNA]</scope>
    <source>
        <strain evidence="2">MRhiFer1</strain>
        <tissue evidence="2">Lung</tissue>
    </source>
</reference>
<comment type="caution">
    <text evidence="2">The sequence shown here is derived from an EMBL/GenBank/DDBJ whole genome shotgun (WGS) entry which is preliminary data.</text>
</comment>
<proteinExistence type="predicted"/>
<feature type="compositionally biased region" description="Polar residues" evidence="1">
    <location>
        <begin position="89"/>
        <end position="103"/>
    </location>
</feature>
<feature type="region of interest" description="Disordered" evidence="1">
    <location>
        <begin position="86"/>
        <end position="154"/>
    </location>
</feature>
<name>A0A7J7YI65_RHIFE</name>
<dbReference type="Proteomes" id="UP000585614">
    <property type="component" value="Unassembled WGS sequence"/>
</dbReference>
<sequence>MGTVFFADPALSSTGSISNPPGPVHSADARALLVRARVAHLRDTSILPSSTHTSVSLFIRGAAEQRWLRRVRAGVSQTCLASLSERHLSPSSVCLQPPQNWRPGSTKAEGESPASVEAPPGAVQEQVRRVPPHAGGVRRTAPLVTDREVRSGPN</sequence>
<dbReference type="EMBL" id="JACAGC010000006">
    <property type="protein sequence ID" value="KAF6361727.1"/>
    <property type="molecule type" value="Genomic_DNA"/>
</dbReference>